<accession>A0A812UM40</accession>
<dbReference type="SUPFAM" id="SSF57903">
    <property type="entry name" value="FYVE/PHD zinc finger"/>
    <property type="match status" value="1"/>
</dbReference>
<comment type="caution">
    <text evidence="1">The sequence shown here is derived from an EMBL/GenBank/DDBJ whole genome shotgun (WGS) entry which is preliminary data.</text>
</comment>
<sequence length="126" mass="13440">MQVGAEVADNLDKVGSGAVVDLSLPRHATELERERSRVCCLCKAPSSATNHVCPACHASVCYPCARTELSERRCPACGDAEKNSEPLGQFLAAGEVGHATRRFGTTCCQPELPLKHPLSQISLKPP</sequence>
<evidence type="ECO:0000313" key="2">
    <source>
        <dbReference type="Proteomes" id="UP000604046"/>
    </source>
</evidence>
<protein>
    <submittedName>
        <fullName evidence="1">Uncharacterized protein</fullName>
    </submittedName>
</protein>
<dbReference type="AlphaFoldDB" id="A0A812UM40"/>
<proteinExistence type="predicted"/>
<evidence type="ECO:0000313" key="1">
    <source>
        <dbReference type="EMBL" id="CAE7570346.1"/>
    </source>
</evidence>
<dbReference type="InterPro" id="IPR011011">
    <property type="entry name" value="Znf_FYVE_PHD"/>
</dbReference>
<name>A0A812UM40_9DINO</name>
<keyword evidence="2" id="KW-1185">Reference proteome</keyword>
<reference evidence="1" key="1">
    <citation type="submission" date="2021-02" db="EMBL/GenBank/DDBJ databases">
        <authorList>
            <person name="Dougan E. K."/>
            <person name="Rhodes N."/>
            <person name="Thang M."/>
            <person name="Chan C."/>
        </authorList>
    </citation>
    <scope>NUCLEOTIDE SEQUENCE</scope>
</reference>
<gene>
    <name evidence="1" type="ORF">SNAT2548_LOCUS32458</name>
</gene>
<dbReference type="Proteomes" id="UP000604046">
    <property type="component" value="Unassembled WGS sequence"/>
</dbReference>
<dbReference type="EMBL" id="CAJNDS010002712">
    <property type="protein sequence ID" value="CAE7570346.1"/>
    <property type="molecule type" value="Genomic_DNA"/>
</dbReference>
<organism evidence="1 2">
    <name type="scientific">Symbiodinium natans</name>
    <dbReference type="NCBI Taxonomy" id="878477"/>
    <lineage>
        <taxon>Eukaryota</taxon>
        <taxon>Sar</taxon>
        <taxon>Alveolata</taxon>
        <taxon>Dinophyceae</taxon>
        <taxon>Suessiales</taxon>
        <taxon>Symbiodiniaceae</taxon>
        <taxon>Symbiodinium</taxon>
    </lineage>
</organism>